<keyword evidence="1" id="KW-0812">Transmembrane</keyword>
<name>A0A432WQB7_9GAMM</name>
<protein>
    <submittedName>
        <fullName evidence="2">Uncharacterized protein</fullName>
    </submittedName>
</protein>
<feature type="transmembrane region" description="Helical" evidence="1">
    <location>
        <begin position="15"/>
        <end position="34"/>
    </location>
</feature>
<evidence type="ECO:0000256" key="1">
    <source>
        <dbReference type="SAM" id="Phobius"/>
    </source>
</evidence>
<keyword evidence="1" id="KW-1133">Transmembrane helix</keyword>
<dbReference type="OrthoDB" id="6396630at2"/>
<feature type="transmembrane region" description="Helical" evidence="1">
    <location>
        <begin position="162"/>
        <end position="184"/>
    </location>
</feature>
<gene>
    <name evidence="2" type="ORF">CWE13_10600</name>
</gene>
<reference evidence="3" key="1">
    <citation type="journal article" date="2018" name="Front. Microbiol.">
        <title>Genome-Based Analysis Reveals the Taxonomy and Diversity of the Family Idiomarinaceae.</title>
        <authorList>
            <person name="Liu Y."/>
            <person name="Lai Q."/>
            <person name="Shao Z."/>
        </authorList>
    </citation>
    <scope>NUCLEOTIDE SEQUENCE [LARGE SCALE GENOMIC DNA]</scope>
    <source>
        <strain evidence="3">AIS</strain>
    </source>
</reference>
<organism evidence="2 3">
    <name type="scientific">Aliidiomarina shirensis</name>
    <dbReference type="NCBI Taxonomy" id="1048642"/>
    <lineage>
        <taxon>Bacteria</taxon>
        <taxon>Pseudomonadati</taxon>
        <taxon>Pseudomonadota</taxon>
        <taxon>Gammaproteobacteria</taxon>
        <taxon>Alteromonadales</taxon>
        <taxon>Idiomarinaceae</taxon>
        <taxon>Aliidiomarina</taxon>
    </lineage>
</organism>
<keyword evidence="1" id="KW-0472">Membrane</keyword>
<comment type="caution">
    <text evidence="2">The sequence shown here is derived from an EMBL/GenBank/DDBJ whole genome shotgun (WGS) entry which is preliminary data.</text>
</comment>
<proteinExistence type="predicted"/>
<dbReference type="Proteomes" id="UP000286934">
    <property type="component" value="Unassembled WGS sequence"/>
</dbReference>
<evidence type="ECO:0000313" key="2">
    <source>
        <dbReference type="EMBL" id="RUO35983.1"/>
    </source>
</evidence>
<feature type="transmembrane region" description="Helical" evidence="1">
    <location>
        <begin position="342"/>
        <end position="370"/>
    </location>
</feature>
<dbReference type="RefSeq" id="WP_126808432.1">
    <property type="nucleotide sequence ID" value="NZ_PIPP01000005.1"/>
</dbReference>
<feature type="transmembrane region" description="Helical" evidence="1">
    <location>
        <begin position="54"/>
        <end position="74"/>
    </location>
</feature>
<evidence type="ECO:0000313" key="3">
    <source>
        <dbReference type="Proteomes" id="UP000286934"/>
    </source>
</evidence>
<feature type="transmembrane region" description="Helical" evidence="1">
    <location>
        <begin position="224"/>
        <end position="245"/>
    </location>
</feature>
<keyword evidence="3" id="KW-1185">Reference proteome</keyword>
<feature type="transmembrane region" description="Helical" evidence="1">
    <location>
        <begin position="251"/>
        <end position="272"/>
    </location>
</feature>
<feature type="transmembrane region" description="Helical" evidence="1">
    <location>
        <begin position="390"/>
        <end position="408"/>
    </location>
</feature>
<accession>A0A432WQB7</accession>
<sequence>MEVYRRHMRQLNRRLLLITALLLVVWFEFSVFQLRPEFTGMLAFTLERVIKTLAFWAWPMLFFMFFQPIVNKFFFLNYDGEVTPTTFKFETRFFFAVFFLYASIGLFTVAAATSVLGIVNMGWAAYTESLQFSFHNHILIQLVRSFTLPAGVIASENIQSPLFMIIGTLILLLGYALYSFVLITSKGRPDKFIKYNKSHQQFEAHNAYFMSVIAYLNRTFNIQFAATLFVVIFFALLIITIFVPAINTAQIVRLFWALVIHSALFLVLRACYRFLKFWWDKIFAVQDHEYTKPMFYESRDLWLNNTAARDIWVPHYVPPTADSSLTSTSRVSKSSSWKMPKLITIPWIVIIEVILFFIVLAIVGGFAFGYHPAYIEMIKSLNAVAMVKAIYQNTGFFWHAIFALYVAWRLFHRFGRFNLGFFETLGRLVTRWSD</sequence>
<feature type="transmembrane region" description="Helical" evidence="1">
    <location>
        <begin position="94"/>
        <end position="119"/>
    </location>
</feature>
<dbReference type="EMBL" id="PIPP01000005">
    <property type="protein sequence ID" value="RUO35983.1"/>
    <property type="molecule type" value="Genomic_DNA"/>
</dbReference>
<dbReference type="AlphaFoldDB" id="A0A432WQB7"/>